<feature type="region of interest" description="Disordered" evidence="1">
    <location>
        <begin position="244"/>
        <end position="268"/>
    </location>
</feature>
<dbReference type="AlphaFoldDB" id="A0A8J4PUP6"/>
<protein>
    <submittedName>
        <fullName evidence="2">Uncharacterized protein</fullName>
    </submittedName>
</protein>
<feature type="region of interest" description="Disordered" evidence="1">
    <location>
        <begin position="38"/>
        <end position="57"/>
    </location>
</feature>
<evidence type="ECO:0000313" key="2">
    <source>
        <dbReference type="EMBL" id="KAF2073505.1"/>
    </source>
</evidence>
<evidence type="ECO:0000313" key="3">
    <source>
        <dbReference type="Proteomes" id="UP000695562"/>
    </source>
</evidence>
<feature type="compositionally biased region" description="Basic and acidic residues" evidence="1">
    <location>
        <begin position="153"/>
        <end position="166"/>
    </location>
</feature>
<proteinExistence type="predicted"/>
<organism evidence="2 3">
    <name type="scientific">Polysphondylium violaceum</name>
    <dbReference type="NCBI Taxonomy" id="133409"/>
    <lineage>
        <taxon>Eukaryota</taxon>
        <taxon>Amoebozoa</taxon>
        <taxon>Evosea</taxon>
        <taxon>Eumycetozoa</taxon>
        <taxon>Dictyostelia</taxon>
        <taxon>Dictyosteliales</taxon>
        <taxon>Dictyosteliaceae</taxon>
        <taxon>Polysphondylium</taxon>
    </lineage>
</organism>
<feature type="compositionally biased region" description="Low complexity" evidence="1">
    <location>
        <begin position="139"/>
        <end position="152"/>
    </location>
</feature>
<sequence length="268" mass="31173">MDSFRITLDHIKEDLKGLERLDENKHFQDLILNFKKRDQDKSSNQENDNSQLDQQQQQQKTYDIFDLILNNVNIDEIENDYLYIREIDYRLIQNDIKREEENDRQEQNNSNSSTVKDNADKNNNNSSSVDDNDDDQDNDTSSNSSKNSLDNQDNQKDEKIDIDNEMKKEIKENKQKMIKTLIELGEHDDVFNEAFKYIDTNKWLKSKGLDIVSETGSLHSDINSVIQQLENSIKEINNLSNQPLFNDTHNSSSSSSTSIKGQDEESVI</sequence>
<dbReference type="EMBL" id="AJWJ01000200">
    <property type="protein sequence ID" value="KAF2073505.1"/>
    <property type="molecule type" value="Genomic_DNA"/>
</dbReference>
<evidence type="ECO:0000256" key="1">
    <source>
        <dbReference type="SAM" id="MobiDB-lite"/>
    </source>
</evidence>
<name>A0A8J4PUP6_9MYCE</name>
<keyword evidence="3" id="KW-1185">Reference proteome</keyword>
<dbReference type="OrthoDB" id="21220at2759"/>
<dbReference type="Proteomes" id="UP000695562">
    <property type="component" value="Unassembled WGS sequence"/>
</dbReference>
<gene>
    <name evidence="2" type="ORF">CYY_005181</name>
</gene>
<accession>A0A8J4PUP6</accession>
<reference evidence="2" key="1">
    <citation type="submission" date="2020-01" db="EMBL/GenBank/DDBJ databases">
        <title>Development of genomics and gene disruption for Polysphondylium violaceum indicates a role for the polyketide synthase stlB in stalk morphogenesis.</title>
        <authorList>
            <person name="Narita B."/>
            <person name="Kawabe Y."/>
            <person name="Kin K."/>
            <person name="Saito T."/>
            <person name="Gibbs R."/>
            <person name="Kuspa A."/>
            <person name="Muzny D."/>
            <person name="Queller D."/>
            <person name="Richards S."/>
            <person name="Strassman J."/>
            <person name="Sucgang R."/>
            <person name="Worley K."/>
            <person name="Schaap P."/>
        </authorList>
    </citation>
    <scope>NUCLEOTIDE SEQUENCE</scope>
    <source>
        <strain evidence="2">QSvi11</strain>
    </source>
</reference>
<feature type="compositionally biased region" description="Low complexity" evidence="1">
    <location>
        <begin position="44"/>
        <end position="57"/>
    </location>
</feature>
<comment type="caution">
    <text evidence="2">The sequence shown here is derived from an EMBL/GenBank/DDBJ whole genome shotgun (WGS) entry which is preliminary data.</text>
</comment>
<feature type="region of interest" description="Disordered" evidence="1">
    <location>
        <begin position="99"/>
        <end position="166"/>
    </location>
</feature>